<gene>
    <name evidence="1" type="ORF">E5288_WYG001628</name>
</gene>
<sequence>MDEYEAERIWGKKQMNEKMLDQDSPLHFVEKRDDLRKAHNLIRCNDLGWRENECWVGSGLLLLRQEASVLLQSPAGTFPEPPGLLGFLSPVRHLLQGVLELLDSHTALAEVLNQLGTRDIKERLQLFLRQQGKAGYRPSISSLATFFHSDPAPPSVSPLSKDSWGILRFLKDIMDNKTEVTAFILLGLADAQDYRSSVVHRFFCDIPEVIILSCSDKHIREQHDFIPYISLNSR</sequence>
<reference evidence="1" key="1">
    <citation type="submission" date="2019-10" db="EMBL/GenBank/DDBJ databases">
        <title>The sequence and de novo assembly of the wild yak genome.</title>
        <authorList>
            <person name="Liu Y."/>
        </authorList>
    </citation>
    <scope>NUCLEOTIDE SEQUENCE [LARGE SCALE GENOMIC DNA]</scope>
    <source>
        <strain evidence="1">WY2019</strain>
    </source>
</reference>
<name>A0A6B0S9P7_9CETA</name>
<protein>
    <submittedName>
        <fullName evidence="1">Uncharacterized protein</fullName>
    </submittedName>
</protein>
<evidence type="ECO:0000313" key="1">
    <source>
        <dbReference type="EMBL" id="MXQ98255.1"/>
    </source>
</evidence>
<proteinExistence type="predicted"/>
<dbReference type="Proteomes" id="UP000322234">
    <property type="component" value="Unassembled WGS sequence"/>
</dbReference>
<accession>A0A6B0S9P7</accession>
<keyword evidence="2" id="KW-1185">Reference proteome</keyword>
<dbReference type="EMBL" id="VBQZ03000227">
    <property type="protein sequence ID" value="MXQ98255.1"/>
    <property type="molecule type" value="Genomic_DNA"/>
</dbReference>
<dbReference type="AlphaFoldDB" id="A0A6B0S9P7"/>
<organism evidence="1 2">
    <name type="scientific">Bos mutus</name>
    <name type="common">wild yak</name>
    <dbReference type="NCBI Taxonomy" id="72004"/>
    <lineage>
        <taxon>Eukaryota</taxon>
        <taxon>Metazoa</taxon>
        <taxon>Chordata</taxon>
        <taxon>Craniata</taxon>
        <taxon>Vertebrata</taxon>
        <taxon>Euteleostomi</taxon>
        <taxon>Mammalia</taxon>
        <taxon>Eutheria</taxon>
        <taxon>Laurasiatheria</taxon>
        <taxon>Artiodactyla</taxon>
        <taxon>Ruminantia</taxon>
        <taxon>Pecora</taxon>
        <taxon>Bovidae</taxon>
        <taxon>Bovinae</taxon>
        <taxon>Bos</taxon>
    </lineage>
</organism>
<comment type="caution">
    <text evidence="1">The sequence shown here is derived from an EMBL/GenBank/DDBJ whole genome shotgun (WGS) entry which is preliminary data.</text>
</comment>
<evidence type="ECO:0000313" key="2">
    <source>
        <dbReference type="Proteomes" id="UP000322234"/>
    </source>
</evidence>